<proteinExistence type="predicted"/>
<dbReference type="PRINTS" id="PR01217">
    <property type="entry name" value="PRICHEXTENSN"/>
</dbReference>
<feature type="transmembrane region" description="Helical" evidence="2">
    <location>
        <begin position="121"/>
        <end position="146"/>
    </location>
</feature>
<keyword evidence="4" id="KW-1185">Reference proteome</keyword>
<dbReference type="EMBL" id="OOIL02002192">
    <property type="protein sequence ID" value="VFQ80862.1"/>
    <property type="molecule type" value="Genomic_DNA"/>
</dbReference>
<evidence type="ECO:0000256" key="2">
    <source>
        <dbReference type="SAM" id="Phobius"/>
    </source>
</evidence>
<dbReference type="Proteomes" id="UP000595140">
    <property type="component" value="Unassembled WGS sequence"/>
</dbReference>
<reference evidence="3 4" key="1">
    <citation type="submission" date="2018-04" db="EMBL/GenBank/DDBJ databases">
        <authorList>
            <person name="Vogel A."/>
        </authorList>
    </citation>
    <scope>NUCLEOTIDE SEQUENCE [LARGE SCALE GENOMIC DNA]</scope>
</reference>
<feature type="compositionally biased region" description="Polar residues" evidence="1">
    <location>
        <begin position="1"/>
        <end position="10"/>
    </location>
</feature>
<dbReference type="AlphaFoldDB" id="A0A484LWG8"/>
<organism evidence="3 4">
    <name type="scientific">Cuscuta campestris</name>
    <dbReference type="NCBI Taxonomy" id="132261"/>
    <lineage>
        <taxon>Eukaryota</taxon>
        <taxon>Viridiplantae</taxon>
        <taxon>Streptophyta</taxon>
        <taxon>Embryophyta</taxon>
        <taxon>Tracheophyta</taxon>
        <taxon>Spermatophyta</taxon>
        <taxon>Magnoliopsida</taxon>
        <taxon>eudicotyledons</taxon>
        <taxon>Gunneridae</taxon>
        <taxon>Pentapetalae</taxon>
        <taxon>asterids</taxon>
        <taxon>lamiids</taxon>
        <taxon>Solanales</taxon>
        <taxon>Convolvulaceae</taxon>
        <taxon>Cuscuteae</taxon>
        <taxon>Cuscuta</taxon>
        <taxon>Cuscuta subgen. Grammica</taxon>
        <taxon>Cuscuta sect. Cleistogrammica</taxon>
    </lineage>
</organism>
<dbReference type="PANTHER" id="PTHR35697:SF1">
    <property type="entry name" value="PROTEIN TRACHEARY ELEMENT DIFFERENTIATION-RELATED 7"/>
    <property type="match status" value="1"/>
</dbReference>
<protein>
    <submittedName>
        <fullName evidence="3">Uncharacterized protein</fullName>
    </submittedName>
</protein>
<feature type="region of interest" description="Disordered" evidence="1">
    <location>
        <begin position="202"/>
        <end position="228"/>
    </location>
</feature>
<dbReference type="OrthoDB" id="785473at2759"/>
<feature type="compositionally biased region" description="Pro residues" evidence="1">
    <location>
        <begin position="33"/>
        <end position="114"/>
    </location>
</feature>
<evidence type="ECO:0000313" key="4">
    <source>
        <dbReference type="Proteomes" id="UP000595140"/>
    </source>
</evidence>
<evidence type="ECO:0000256" key="1">
    <source>
        <dbReference type="SAM" id="MobiDB-lite"/>
    </source>
</evidence>
<feature type="region of interest" description="Disordered" evidence="1">
    <location>
        <begin position="1"/>
        <end position="114"/>
    </location>
</feature>
<name>A0A484LWG8_9ASTE</name>
<sequence>MAGFQTNFFPSYTPAPPHGCKSPPQVLPFSPGNVPPSPPPINPPPSSPKVAPPHPASTPPPPHYPSPQPPSPRPPRPSIPPPSPVVKPPPPHILPPPSPAVKPPPQPYISPPPQPGHHSHVIIIAFVSLGGLFFLAFLSVALCCFIKKRKKRMVQESDVVKVDEHIKVHETIVPGPHGTQTTFITIDDDLHIDEEVKKHEKNCQSSVTKGVQKHPQAIGASTRAPTSG</sequence>
<dbReference type="GO" id="GO:0009834">
    <property type="term" value="P:plant-type secondary cell wall biogenesis"/>
    <property type="evidence" value="ECO:0007669"/>
    <property type="project" value="InterPro"/>
</dbReference>
<evidence type="ECO:0000313" key="3">
    <source>
        <dbReference type="EMBL" id="VFQ80862.1"/>
    </source>
</evidence>
<keyword evidence="2" id="KW-0472">Membrane</keyword>
<keyword evidence="2" id="KW-1133">Transmembrane helix</keyword>
<gene>
    <name evidence="3" type="ORF">CCAM_LOCUS22638</name>
</gene>
<keyword evidence="2" id="KW-0812">Transmembrane</keyword>
<accession>A0A484LWG8</accession>
<dbReference type="InterPro" id="IPR044950">
    <property type="entry name" value="TED6/7"/>
</dbReference>
<dbReference type="PANTHER" id="PTHR35697">
    <property type="entry name" value="OS08G0108300 PROTEIN"/>
    <property type="match status" value="1"/>
</dbReference>